<dbReference type="InterPro" id="IPR006612">
    <property type="entry name" value="THAP_Znf"/>
</dbReference>
<keyword evidence="4" id="KW-0238">DNA-binding</keyword>
<keyword evidence="7" id="KW-1185">Reference proteome</keyword>
<evidence type="ECO:0000256" key="4">
    <source>
        <dbReference type="ARBA" id="ARBA00023125"/>
    </source>
</evidence>
<evidence type="ECO:0000256" key="2">
    <source>
        <dbReference type="ARBA" id="ARBA00022771"/>
    </source>
</evidence>
<evidence type="ECO:0000256" key="1">
    <source>
        <dbReference type="ARBA" id="ARBA00022723"/>
    </source>
</evidence>
<dbReference type="AlphaFoldDB" id="A0A9P0D550"/>
<accession>A0A9P0D550</accession>
<proteinExistence type="predicted"/>
<evidence type="ECO:0000259" key="5">
    <source>
        <dbReference type="Pfam" id="PF05485"/>
    </source>
</evidence>
<dbReference type="EMBL" id="OV651820">
    <property type="protein sequence ID" value="CAH1114853.1"/>
    <property type="molecule type" value="Genomic_DNA"/>
</dbReference>
<evidence type="ECO:0000256" key="3">
    <source>
        <dbReference type="ARBA" id="ARBA00022833"/>
    </source>
</evidence>
<dbReference type="GO" id="GO:0008270">
    <property type="term" value="F:zinc ion binding"/>
    <property type="evidence" value="ECO:0007669"/>
    <property type="project" value="UniProtKB-KW"/>
</dbReference>
<dbReference type="Proteomes" id="UP001153636">
    <property type="component" value="Chromosome 8"/>
</dbReference>
<dbReference type="OrthoDB" id="7699963at2759"/>
<gene>
    <name evidence="6" type="ORF">PSYICH_LOCUS14507</name>
</gene>
<evidence type="ECO:0000313" key="7">
    <source>
        <dbReference type="Proteomes" id="UP001153636"/>
    </source>
</evidence>
<dbReference type="SUPFAM" id="SSF57716">
    <property type="entry name" value="Glucocorticoid receptor-like (DNA-binding domain)"/>
    <property type="match status" value="1"/>
</dbReference>
<organism evidence="6 7">
    <name type="scientific">Psylliodes chrysocephalus</name>
    <dbReference type="NCBI Taxonomy" id="3402493"/>
    <lineage>
        <taxon>Eukaryota</taxon>
        <taxon>Metazoa</taxon>
        <taxon>Ecdysozoa</taxon>
        <taxon>Arthropoda</taxon>
        <taxon>Hexapoda</taxon>
        <taxon>Insecta</taxon>
        <taxon>Pterygota</taxon>
        <taxon>Neoptera</taxon>
        <taxon>Endopterygota</taxon>
        <taxon>Coleoptera</taxon>
        <taxon>Polyphaga</taxon>
        <taxon>Cucujiformia</taxon>
        <taxon>Chrysomeloidea</taxon>
        <taxon>Chrysomelidae</taxon>
        <taxon>Galerucinae</taxon>
        <taxon>Alticini</taxon>
        <taxon>Psylliodes</taxon>
    </lineage>
</organism>
<name>A0A9P0D550_9CUCU</name>
<dbReference type="Pfam" id="PF05485">
    <property type="entry name" value="THAP"/>
    <property type="match status" value="1"/>
</dbReference>
<reference evidence="6" key="1">
    <citation type="submission" date="2022-01" db="EMBL/GenBank/DDBJ databases">
        <authorList>
            <person name="King R."/>
        </authorList>
    </citation>
    <scope>NUCLEOTIDE SEQUENCE</scope>
</reference>
<keyword evidence="3" id="KW-0862">Zinc</keyword>
<keyword evidence="1" id="KW-0479">Metal-binding</keyword>
<feature type="domain" description="THAP-type" evidence="5">
    <location>
        <begin position="100"/>
        <end position="147"/>
    </location>
</feature>
<sequence length="383" mass="43895">MISEKHDTNLITYWLREVMRHEAPVPPEVNCDYSMALVNATSLAFNKRSLKHDNNCYRWICTETLSIPWPTTTTGRSIGDLATLNRGPMIFKVKRMPAKCSVPSCTSNYASSKNEGYITIFKFPQEVELRLKWIKKIDDNTHEYTQNKEHVPQEVNKASEEVSQEIWQKIIEDLHVTTESDKNHITPEEYHQVHAAITFQKKNQQTPDNAKPSTSKTIDPSINEATLRLGNATDNISKEYVLKVLSPRNPFSEPAEEELLFNKDIGTLITAVRENPRNAYTFVKKGNRTQQSLESKEDLELERQNQEAFEIATQIDPSLIIKIPNSKAKLSDYLSSTLNLSKETLPYSAENKRIIDEAISILKYEDNNPQDLDDYNWDSDGDL</sequence>
<dbReference type="GO" id="GO:0003677">
    <property type="term" value="F:DNA binding"/>
    <property type="evidence" value="ECO:0007669"/>
    <property type="project" value="UniProtKB-KW"/>
</dbReference>
<evidence type="ECO:0000313" key="6">
    <source>
        <dbReference type="EMBL" id="CAH1114853.1"/>
    </source>
</evidence>
<protein>
    <recommendedName>
        <fullName evidence="5">THAP-type domain-containing protein</fullName>
    </recommendedName>
</protein>
<keyword evidence="2" id="KW-0863">Zinc-finger</keyword>